<dbReference type="Proteomes" id="UP000092876">
    <property type="component" value="Unassembled WGS sequence"/>
</dbReference>
<dbReference type="AlphaFoldDB" id="A0A1C3IVS8"/>
<proteinExistence type="predicted"/>
<reference evidence="2" key="1">
    <citation type="submission" date="2016-06" db="EMBL/GenBank/DDBJ databases">
        <authorList>
            <person name="Rodrigo-Torres Lidia"/>
            <person name="Arahal R.David."/>
        </authorList>
    </citation>
    <scope>NUCLEOTIDE SEQUENCE [LARGE SCALE GENOMIC DNA]</scope>
    <source>
        <strain evidence="2">CECT 7223</strain>
    </source>
</reference>
<gene>
    <name evidence="1" type="ORF">VAT7223_02750</name>
</gene>
<protein>
    <submittedName>
        <fullName evidence="1">Uncharacterized protein</fullName>
    </submittedName>
</protein>
<name>A0A1C3IVS8_9VIBR</name>
<sequence length="76" mass="8230">MLSYVAVALNNGGGVVRHDETNEVKNVLLGEFESLEPAIDTACELFKCHHVLKGVIIKGNHTGGHMIMDTQELATL</sequence>
<dbReference type="RefSeq" id="WP_065679538.1">
    <property type="nucleotide sequence ID" value="NZ_AP025460.1"/>
</dbReference>
<dbReference type="GeneID" id="94231730"/>
<organism evidence="1 2">
    <name type="scientific">Vibrio atlanticus</name>
    <dbReference type="NCBI Taxonomy" id="693153"/>
    <lineage>
        <taxon>Bacteria</taxon>
        <taxon>Pseudomonadati</taxon>
        <taxon>Pseudomonadota</taxon>
        <taxon>Gammaproteobacteria</taxon>
        <taxon>Vibrionales</taxon>
        <taxon>Vibrionaceae</taxon>
        <taxon>Vibrio</taxon>
    </lineage>
</organism>
<accession>A0A1C3IVS8</accession>
<evidence type="ECO:0000313" key="2">
    <source>
        <dbReference type="Proteomes" id="UP000092876"/>
    </source>
</evidence>
<evidence type="ECO:0000313" key="1">
    <source>
        <dbReference type="EMBL" id="SBS65522.1"/>
    </source>
</evidence>
<dbReference type="EMBL" id="FLQP01000039">
    <property type="protein sequence ID" value="SBS65522.1"/>
    <property type="molecule type" value="Genomic_DNA"/>
</dbReference>